<evidence type="ECO:0000313" key="1">
    <source>
        <dbReference type="EMBL" id="TDT51242.1"/>
    </source>
</evidence>
<comment type="caution">
    <text evidence="1">The sequence shown here is derived from an EMBL/GenBank/DDBJ whole genome shotgun (WGS) entry which is preliminary data.</text>
</comment>
<protein>
    <submittedName>
        <fullName evidence="1">Uncharacterized protein</fullName>
    </submittedName>
</protein>
<dbReference type="EMBL" id="SOAZ01000020">
    <property type="protein sequence ID" value="TDT51242.1"/>
    <property type="molecule type" value="Genomic_DNA"/>
</dbReference>
<evidence type="ECO:0000313" key="2">
    <source>
        <dbReference type="Proteomes" id="UP000295325"/>
    </source>
</evidence>
<dbReference type="AlphaFoldDB" id="A0A4V3ES88"/>
<name>A0A4V3ES88_9CLOT</name>
<sequence length="75" mass="8386">MKVIKLLRNKVGLDNVRNKEYHQNLEVYGETAPLVSIWSPSEVKKEACSVKSLGVQGNLNDGEAKDIEFKNNGLK</sequence>
<proteinExistence type="predicted"/>
<dbReference type="Proteomes" id="UP000295325">
    <property type="component" value="Unassembled WGS sequence"/>
</dbReference>
<dbReference type="RefSeq" id="WP_133628776.1">
    <property type="nucleotide sequence ID" value="NZ_SOAZ01000020.1"/>
</dbReference>
<dbReference type="OrthoDB" id="1957845at2"/>
<organism evidence="1 2">
    <name type="scientific">Fonticella tunisiensis</name>
    <dbReference type="NCBI Taxonomy" id="1096341"/>
    <lineage>
        <taxon>Bacteria</taxon>
        <taxon>Bacillati</taxon>
        <taxon>Bacillota</taxon>
        <taxon>Clostridia</taxon>
        <taxon>Eubacteriales</taxon>
        <taxon>Clostridiaceae</taxon>
        <taxon>Fonticella</taxon>
    </lineage>
</organism>
<reference evidence="1 2" key="1">
    <citation type="submission" date="2019-03" db="EMBL/GenBank/DDBJ databases">
        <title>Genomic Encyclopedia of Type Strains, Phase IV (KMG-IV): sequencing the most valuable type-strain genomes for metagenomic binning, comparative biology and taxonomic classification.</title>
        <authorList>
            <person name="Goeker M."/>
        </authorList>
    </citation>
    <scope>NUCLEOTIDE SEQUENCE [LARGE SCALE GENOMIC DNA]</scope>
    <source>
        <strain evidence="1 2">DSM 24455</strain>
    </source>
</reference>
<accession>A0A4V3ES88</accession>
<keyword evidence="2" id="KW-1185">Reference proteome</keyword>
<gene>
    <name evidence="1" type="ORF">EDD71_12023</name>
</gene>